<dbReference type="Pfam" id="PF13561">
    <property type="entry name" value="adh_short_C2"/>
    <property type="match status" value="1"/>
</dbReference>
<proteinExistence type="inferred from homology"/>
<accession>A0A3P4B8Z0</accession>
<keyword evidence="2" id="KW-0560">Oxidoreductase</keyword>
<evidence type="ECO:0000256" key="1">
    <source>
        <dbReference type="ARBA" id="ARBA00006484"/>
    </source>
</evidence>
<dbReference type="InterPro" id="IPR002347">
    <property type="entry name" value="SDR_fam"/>
</dbReference>
<dbReference type="SUPFAM" id="SSF51735">
    <property type="entry name" value="NAD(P)-binding Rossmann-fold domains"/>
    <property type="match status" value="1"/>
</dbReference>
<dbReference type="PANTHER" id="PTHR42879">
    <property type="entry name" value="3-OXOACYL-(ACYL-CARRIER-PROTEIN) REDUCTASE"/>
    <property type="match status" value="1"/>
</dbReference>
<dbReference type="PANTHER" id="PTHR42879:SF2">
    <property type="entry name" value="3-OXOACYL-[ACYL-CARRIER-PROTEIN] REDUCTASE FABG"/>
    <property type="match status" value="1"/>
</dbReference>
<organism evidence="2 3">
    <name type="scientific">Pigmentiphaga humi</name>
    <dbReference type="NCBI Taxonomy" id="2478468"/>
    <lineage>
        <taxon>Bacteria</taxon>
        <taxon>Pseudomonadati</taxon>
        <taxon>Pseudomonadota</taxon>
        <taxon>Betaproteobacteria</taxon>
        <taxon>Burkholderiales</taxon>
        <taxon>Alcaligenaceae</taxon>
        <taxon>Pigmentiphaga</taxon>
    </lineage>
</organism>
<gene>
    <name evidence="2" type="primary">bdhA_2</name>
    <name evidence="2" type="ORF">PIGHUM_04540</name>
</gene>
<protein>
    <submittedName>
        <fullName evidence="2">D-beta-hydroxybutyrate dehydrogenase</fullName>
        <ecNumber evidence="2">1.1.1.30</ecNumber>
    </submittedName>
</protein>
<dbReference type="PRINTS" id="PR00081">
    <property type="entry name" value="GDHRDH"/>
</dbReference>
<dbReference type="PROSITE" id="PS00061">
    <property type="entry name" value="ADH_SHORT"/>
    <property type="match status" value="1"/>
</dbReference>
<sequence length="260" mass="27896">MLKGKGAIVTGSLDGIGYAIATSLARQGCAVMLNGFGPDELIRERVAALRELGVDADYHGADISDAGQIEDLVSTANRRFGRVDILVNNAVTRCDALIEDLPPEKWSYALAVNLTAAYHLIRLTLPGMKQRNWGRIISLASIFGVEGTPRRTDYVVTKHGLVGMTKVVALECAGFDITCNALCPGLVDTPHIRRMIADRMASTGQTEAQATAAFLEPRQPSRRFVTPERVGALAAFLCSDEACDITGTPIPIDGGWQARA</sequence>
<dbReference type="InterPro" id="IPR050259">
    <property type="entry name" value="SDR"/>
</dbReference>
<dbReference type="GO" id="GO:0032787">
    <property type="term" value="P:monocarboxylic acid metabolic process"/>
    <property type="evidence" value="ECO:0007669"/>
    <property type="project" value="UniProtKB-ARBA"/>
</dbReference>
<dbReference type="AlphaFoldDB" id="A0A3P4B8Z0"/>
<keyword evidence="3" id="KW-1185">Reference proteome</keyword>
<reference evidence="2 3" key="1">
    <citation type="submission" date="2018-10" db="EMBL/GenBank/DDBJ databases">
        <authorList>
            <person name="Criscuolo A."/>
        </authorList>
    </citation>
    <scope>NUCLEOTIDE SEQUENCE [LARGE SCALE GENOMIC DNA]</scope>
    <source>
        <strain evidence="2">DnA1</strain>
    </source>
</reference>
<evidence type="ECO:0000313" key="2">
    <source>
        <dbReference type="EMBL" id="VCU72441.1"/>
    </source>
</evidence>
<dbReference type="PRINTS" id="PR00080">
    <property type="entry name" value="SDRFAMILY"/>
</dbReference>
<dbReference type="NCBIfam" id="NF009093">
    <property type="entry name" value="PRK12429.1"/>
    <property type="match status" value="1"/>
</dbReference>
<dbReference type="Proteomes" id="UP000277294">
    <property type="component" value="Unassembled WGS sequence"/>
</dbReference>
<dbReference type="EC" id="1.1.1.30" evidence="2"/>
<evidence type="ECO:0000313" key="3">
    <source>
        <dbReference type="Proteomes" id="UP000277294"/>
    </source>
</evidence>
<dbReference type="InterPro" id="IPR036291">
    <property type="entry name" value="NAD(P)-bd_dom_sf"/>
</dbReference>
<dbReference type="GO" id="GO:0003858">
    <property type="term" value="F:3-hydroxybutyrate dehydrogenase activity"/>
    <property type="evidence" value="ECO:0007669"/>
    <property type="project" value="UniProtKB-EC"/>
</dbReference>
<comment type="similarity">
    <text evidence="1">Belongs to the short-chain dehydrogenases/reductases (SDR) family.</text>
</comment>
<dbReference type="EMBL" id="UWPJ01000039">
    <property type="protein sequence ID" value="VCU72441.1"/>
    <property type="molecule type" value="Genomic_DNA"/>
</dbReference>
<dbReference type="Gene3D" id="3.40.50.720">
    <property type="entry name" value="NAD(P)-binding Rossmann-like Domain"/>
    <property type="match status" value="1"/>
</dbReference>
<dbReference type="InterPro" id="IPR020904">
    <property type="entry name" value="Sc_DH/Rdtase_CS"/>
</dbReference>
<dbReference type="FunFam" id="3.40.50.720:FF:000084">
    <property type="entry name" value="Short-chain dehydrogenase reductase"/>
    <property type="match status" value="1"/>
</dbReference>
<name>A0A3P4B8Z0_9BURK</name>
<dbReference type="RefSeq" id="WP_281279093.1">
    <property type="nucleotide sequence ID" value="NZ_UWPJ01000039.1"/>
</dbReference>